<proteinExistence type="inferred from homology"/>
<dbReference type="PANTHER" id="PTHR11644:SF2">
    <property type="entry name" value="CYTIDINE DEAMINASE"/>
    <property type="match status" value="1"/>
</dbReference>
<dbReference type="InterPro" id="IPR002125">
    <property type="entry name" value="CMP_dCMP_dom"/>
</dbReference>
<protein>
    <submittedName>
        <fullName evidence="3">Related to cytidine deaminase</fullName>
    </submittedName>
</protein>
<dbReference type="OrthoDB" id="414540at2759"/>
<organism evidence="3 4">
    <name type="scientific">Rhynchosporium agropyri</name>
    <dbReference type="NCBI Taxonomy" id="914238"/>
    <lineage>
        <taxon>Eukaryota</taxon>
        <taxon>Fungi</taxon>
        <taxon>Dikarya</taxon>
        <taxon>Ascomycota</taxon>
        <taxon>Pezizomycotina</taxon>
        <taxon>Leotiomycetes</taxon>
        <taxon>Helotiales</taxon>
        <taxon>Ploettnerulaceae</taxon>
        <taxon>Rhynchosporium</taxon>
    </lineage>
</organism>
<dbReference type="SUPFAM" id="SSF53927">
    <property type="entry name" value="Cytidine deaminase-like"/>
    <property type="match status" value="1"/>
</dbReference>
<dbReference type="Pfam" id="PF00383">
    <property type="entry name" value="dCMP_cyt_deam_1"/>
    <property type="match status" value="1"/>
</dbReference>
<dbReference type="PANTHER" id="PTHR11644">
    <property type="entry name" value="CYTIDINE DEAMINASE"/>
    <property type="match status" value="1"/>
</dbReference>
<dbReference type="GO" id="GO:0055086">
    <property type="term" value="P:nucleobase-containing small molecule metabolic process"/>
    <property type="evidence" value="ECO:0007669"/>
    <property type="project" value="UniProtKB-ARBA"/>
</dbReference>
<dbReference type="EMBL" id="FJUX01000046">
    <property type="protein sequence ID" value="CZT00484.1"/>
    <property type="molecule type" value="Genomic_DNA"/>
</dbReference>
<evidence type="ECO:0000313" key="3">
    <source>
        <dbReference type="EMBL" id="CZT00484.1"/>
    </source>
</evidence>
<dbReference type="GO" id="GO:0072527">
    <property type="term" value="P:pyrimidine-containing compound metabolic process"/>
    <property type="evidence" value="ECO:0007669"/>
    <property type="project" value="UniProtKB-ARBA"/>
</dbReference>
<evidence type="ECO:0000256" key="1">
    <source>
        <dbReference type="ARBA" id="ARBA00006576"/>
    </source>
</evidence>
<reference evidence="4" key="1">
    <citation type="submission" date="2016-03" db="EMBL/GenBank/DDBJ databases">
        <authorList>
            <person name="Guldener U."/>
        </authorList>
    </citation>
    <scope>NUCLEOTIDE SEQUENCE [LARGE SCALE GENOMIC DNA]</scope>
    <source>
        <strain evidence="4">04CH-RAC-A.6.1</strain>
    </source>
</reference>
<dbReference type="InterPro" id="IPR050202">
    <property type="entry name" value="Cyt/Deoxycyt_deaminase"/>
</dbReference>
<accession>A0A1E1KU56</accession>
<dbReference type="Proteomes" id="UP000178912">
    <property type="component" value="Unassembled WGS sequence"/>
</dbReference>
<sequence length="169" mass="17953">MPQSLNSSEIALIATATATIDAVPRFTIERRRMDHSVGCAALTSTGRIFTGINVFHFSGGPCAENIAFGNAAAAGVSSTFAPGIKGPDGQAEKIIACVAVWNDKRGVISPCGRCRQMMLDYYPGVRVIVQDPVGGLVTVGIDELLPYAYTLTTKPFSEERGTQVLEKSQ</sequence>
<dbReference type="PROSITE" id="PS51747">
    <property type="entry name" value="CYT_DCMP_DEAMINASES_2"/>
    <property type="match status" value="1"/>
</dbReference>
<gene>
    <name evidence="3" type="ORF">RAG0_08512</name>
</gene>
<feature type="domain" description="CMP/dCMP-type deaminase" evidence="2">
    <location>
        <begin position="18"/>
        <end position="152"/>
    </location>
</feature>
<name>A0A1E1KU56_9HELO</name>
<evidence type="ECO:0000313" key="4">
    <source>
        <dbReference type="Proteomes" id="UP000178912"/>
    </source>
</evidence>
<dbReference type="GO" id="GO:0008270">
    <property type="term" value="F:zinc ion binding"/>
    <property type="evidence" value="ECO:0007669"/>
    <property type="project" value="TreeGrafter"/>
</dbReference>
<keyword evidence="4" id="KW-1185">Reference proteome</keyword>
<dbReference type="CDD" id="cd01283">
    <property type="entry name" value="cytidine_deaminase"/>
    <property type="match status" value="1"/>
</dbReference>
<dbReference type="GO" id="GO:0005829">
    <property type="term" value="C:cytosol"/>
    <property type="evidence" value="ECO:0007669"/>
    <property type="project" value="TreeGrafter"/>
</dbReference>
<dbReference type="GO" id="GO:0004126">
    <property type="term" value="F:cytidine deaminase activity"/>
    <property type="evidence" value="ECO:0007669"/>
    <property type="project" value="TreeGrafter"/>
</dbReference>
<dbReference type="InterPro" id="IPR016193">
    <property type="entry name" value="Cytidine_deaminase-like"/>
</dbReference>
<dbReference type="Gene3D" id="3.40.140.10">
    <property type="entry name" value="Cytidine Deaminase, domain 2"/>
    <property type="match status" value="1"/>
</dbReference>
<comment type="similarity">
    <text evidence="1">Belongs to the cytidine and deoxycytidylate deaminase family.</text>
</comment>
<dbReference type="AlphaFoldDB" id="A0A1E1KU56"/>
<evidence type="ECO:0000259" key="2">
    <source>
        <dbReference type="PROSITE" id="PS51747"/>
    </source>
</evidence>